<dbReference type="InterPro" id="IPR011989">
    <property type="entry name" value="ARM-like"/>
</dbReference>
<accession>L1LFT4</accession>
<dbReference type="RefSeq" id="XP_004833668.1">
    <property type="nucleotide sequence ID" value="XM_004833611.1"/>
</dbReference>
<dbReference type="eggNOG" id="ENOG502QX8V">
    <property type="taxonomic scope" value="Eukaryota"/>
</dbReference>
<dbReference type="SUPFAM" id="SSF48371">
    <property type="entry name" value="ARM repeat"/>
    <property type="match status" value="1"/>
</dbReference>
<dbReference type="InterPro" id="IPR016024">
    <property type="entry name" value="ARM-type_fold"/>
</dbReference>
<protein>
    <submittedName>
        <fullName evidence="2">Uncharacterized protein</fullName>
    </submittedName>
</protein>
<keyword evidence="3" id="KW-1185">Reference proteome</keyword>
<dbReference type="OrthoDB" id="365924at2759"/>
<feature type="region of interest" description="Disordered" evidence="1">
    <location>
        <begin position="107"/>
        <end position="150"/>
    </location>
</feature>
<comment type="caution">
    <text evidence="2">The sequence shown here is derived from an EMBL/GenBank/DDBJ whole genome shotgun (WGS) entry which is preliminary data.</text>
</comment>
<evidence type="ECO:0000313" key="2">
    <source>
        <dbReference type="EMBL" id="EKX74216.1"/>
    </source>
</evidence>
<sequence length="1573" mass="180140">MDDLKFHTHSHENGFENRRDMTDTQEERDPNFVSNGRIEEEIFHTLHIYGINTDGMRSLFKNDVLQFSKTIVERYYNALKPSTTLREETVFVEEGEVDQKRKELCSTEASDSNVDVVNGSVSSSVEDYSSAGTHKEKKRRTEKNIEDPHGEIKNIEQNTSDKLGVAVECDGKLHISDLDEGDAKSISTTIYDETHTFSPSNWEHCDFDAATEGINDSDSLEICHEYEHPSHKEGDMDRIYKSINNVTYFHSNINHLPKLFILKDATIEDLDKLNLAVDDFFNKENDVLHTLYVANVCLYNNVSVSNSVLIEKMLNHLKRVNLVDPLDDSKIRNLYSTTLDRLMSIIDKLPILGSIKYLDSLLFVFYNCKCIKDEIWPKMLKIIMLIVNRCEMQNSKDILFGIAKNIGKLSDENANFFATIFEYLVQHMSSLKQGTEFYNETKHVLENMVDLALFNSVSDSVLDNFKGFKCLFGEVCNNLCSPKIASTPFIVLELSLIFIKKYYSKNSASHIRRFSIKLCSIAATYIMPIFHEINVNYAQLIDEYVKYFSGKPIGLFKLNVVSLEKGLEVKKFSKLLVEDVKSYTLQYLSHVNSHNIDRNHCEFGHCIFYLALKWHFFLVNPQESFQVLRFCKMFKFLFENTNDSKRTLDNIVENINIVSLLSGNVQFYGDEETEVAWKILVYHVLNNLYESIWKLMIDVLYTSSENVLLKTAITFVSRMVENYSTYLSLPLIQDLLVASMGDYSINVREQAVKVYFTFMVTNPYNFKNCISENVIKRLLLCTKDVNWRIRLCSTNILHMYLSLETSLESLEIVSAIAEYTSDFEREHQSVKNAYVNLLASSFFIFNNGNFLDSNNGKMDLEKVKISEKFVKIILYKMGAYKGKVNPIVIMVNNLKKNFKCVSTPLAYFSGAKNVYFHTNGKSLNEGVNALPEANLKSVMSTDSINLYIDGIIEKWLNVLLDLFLFKRSQGSTYHELAEVLCVTKLVGEVNPKLFATHLIYFLPYLRVDSATVLDYNRINIIILVANLASMVSASMSKDDCDETTLRDIDSSVQKLVDYDSPALTRAIIQLLASNAKVISYGFSEHIEPIFTTTFSNLTSIKNMFENSKENMHIISNGEILKNAWKLACISEFVDFTTYRLNGISDLSSGIFELFINLSLLYHDLKLWNISGMFVQCVARFTMNTDNLKAIDPKRLKDMLLKVHNCSFTHISTINSGMMLLYQLLSNYQTLSGDSVFKDHVAALFTAANVFIRTFSSIISQLCSLYNECSSTPEHEKNVEFAPKESTNGIAGYENLTKQSDVYIAGNDTHMDRVMSMEIIGMILVNRLTHPELLLPFIFLHMISDDLNLQRLAEHNLKLVIKQDVNIFLNKLSMCFQSLMILIVESFFKSCNSPVLGAFGGSTHARMHGFVRIYLEVLEAKRKNAQRFIKALLAQTVVVFDEGFKTRTMNLIRDKSNWSQVNETLDIGQRSNKGKALGIKKVTRDLLCKIKDTVDGEERNEYAFGYFSCLYINLVTTILDKLPVKDKKDSQFITSNVRTLVDNSIQIVDTNKDLLKFRNRQLAQHSNKIKRIYR</sequence>
<evidence type="ECO:0000256" key="1">
    <source>
        <dbReference type="SAM" id="MobiDB-lite"/>
    </source>
</evidence>
<dbReference type="KEGG" id="beq:BEWA_042540"/>
<evidence type="ECO:0000313" key="3">
    <source>
        <dbReference type="Proteomes" id="UP000031512"/>
    </source>
</evidence>
<dbReference type="Gene3D" id="1.25.10.10">
    <property type="entry name" value="Leucine-rich Repeat Variant"/>
    <property type="match status" value="1"/>
</dbReference>
<reference evidence="2 3" key="1">
    <citation type="journal article" date="2012" name="BMC Genomics">
        <title>Comparative genomic analysis and phylogenetic position of Theileria equi.</title>
        <authorList>
            <person name="Kappmeyer L.S."/>
            <person name="Thiagarajan M."/>
            <person name="Herndon D.R."/>
            <person name="Ramsay J.D."/>
            <person name="Caler E."/>
            <person name="Djikeng A."/>
            <person name="Gillespie J.J."/>
            <person name="Lau A.O."/>
            <person name="Roalson E.H."/>
            <person name="Silva J.C."/>
            <person name="Silva M.G."/>
            <person name="Suarez C.E."/>
            <person name="Ueti M.W."/>
            <person name="Nene V.M."/>
            <person name="Mealey R.H."/>
            <person name="Knowles D.P."/>
            <person name="Brayton K.A."/>
        </authorList>
    </citation>
    <scope>NUCLEOTIDE SEQUENCE [LARGE SCALE GENOMIC DNA]</scope>
    <source>
        <strain evidence="2 3">WA</strain>
    </source>
</reference>
<dbReference type="GeneID" id="15807664"/>
<gene>
    <name evidence="2" type="ORF">BEWA_042540</name>
</gene>
<name>L1LFT4_THEEQ</name>
<feature type="compositionally biased region" description="Low complexity" evidence="1">
    <location>
        <begin position="110"/>
        <end position="130"/>
    </location>
</feature>
<organism evidence="2 3">
    <name type="scientific">Theileria equi strain WA</name>
    <dbReference type="NCBI Taxonomy" id="1537102"/>
    <lineage>
        <taxon>Eukaryota</taxon>
        <taxon>Sar</taxon>
        <taxon>Alveolata</taxon>
        <taxon>Apicomplexa</taxon>
        <taxon>Aconoidasida</taxon>
        <taxon>Piroplasmida</taxon>
        <taxon>Theileriidae</taxon>
        <taxon>Theileria</taxon>
    </lineage>
</organism>
<feature type="region of interest" description="Disordered" evidence="1">
    <location>
        <begin position="1"/>
        <end position="29"/>
    </location>
</feature>
<dbReference type="Proteomes" id="UP000031512">
    <property type="component" value="Unassembled WGS sequence"/>
</dbReference>
<dbReference type="EMBL" id="ACOU01000002">
    <property type="protein sequence ID" value="EKX74216.1"/>
    <property type="molecule type" value="Genomic_DNA"/>
</dbReference>
<dbReference type="VEuPathDB" id="PiroplasmaDB:BEWA_042540"/>
<proteinExistence type="predicted"/>